<feature type="compositionally biased region" description="Basic and acidic residues" evidence="1">
    <location>
        <begin position="88"/>
        <end position="107"/>
    </location>
</feature>
<dbReference type="Proteomes" id="UP001163046">
    <property type="component" value="Unassembled WGS sequence"/>
</dbReference>
<gene>
    <name evidence="2" type="ORF">OS493_036114</name>
</gene>
<evidence type="ECO:0000256" key="1">
    <source>
        <dbReference type="SAM" id="MobiDB-lite"/>
    </source>
</evidence>
<feature type="region of interest" description="Disordered" evidence="1">
    <location>
        <begin position="40"/>
        <end position="127"/>
    </location>
</feature>
<protein>
    <submittedName>
        <fullName evidence="2">Uncharacterized protein</fullName>
    </submittedName>
</protein>
<feature type="compositionally biased region" description="Acidic residues" evidence="1">
    <location>
        <begin position="41"/>
        <end position="50"/>
    </location>
</feature>
<comment type="caution">
    <text evidence="2">The sequence shown here is derived from an EMBL/GenBank/DDBJ whole genome shotgun (WGS) entry which is preliminary data.</text>
</comment>
<sequence>MLVHVTWDRKRVSAEILALNDDEEVLAQRDREWSQKIFPETEIEVAEEQPEAEKTPTKPAPRKKVKKPVEVLNTRTEASEVTHPYDQFLHEQKKRQLEWKSNRETKRAKVQSTTPQTSSGDNRRQAEDPVTLLRQQLAVKTEECCHNFVKVMFLQVVLIVPHVWQPAVVLHALP</sequence>
<organism evidence="2 3">
    <name type="scientific">Desmophyllum pertusum</name>
    <dbReference type="NCBI Taxonomy" id="174260"/>
    <lineage>
        <taxon>Eukaryota</taxon>
        <taxon>Metazoa</taxon>
        <taxon>Cnidaria</taxon>
        <taxon>Anthozoa</taxon>
        <taxon>Hexacorallia</taxon>
        <taxon>Scleractinia</taxon>
        <taxon>Caryophylliina</taxon>
        <taxon>Caryophylliidae</taxon>
        <taxon>Desmophyllum</taxon>
    </lineage>
</organism>
<name>A0A9W9Y7F2_9CNID</name>
<proteinExistence type="predicted"/>
<dbReference type="EMBL" id="MU827835">
    <property type="protein sequence ID" value="KAJ7319471.1"/>
    <property type="molecule type" value="Genomic_DNA"/>
</dbReference>
<evidence type="ECO:0000313" key="2">
    <source>
        <dbReference type="EMBL" id="KAJ7319471.1"/>
    </source>
</evidence>
<dbReference type="OrthoDB" id="5984886at2759"/>
<evidence type="ECO:0000313" key="3">
    <source>
        <dbReference type="Proteomes" id="UP001163046"/>
    </source>
</evidence>
<dbReference type="AlphaFoldDB" id="A0A9W9Y7F2"/>
<accession>A0A9W9Y7F2</accession>
<keyword evidence="3" id="KW-1185">Reference proteome</keyword>
<feature type="compositionally biased region" description="Polar residues" evidence="1">
    <location>
        <begin position="110"/>
        <end position="120"/>
    </location>
</feature>
<reference evidence="2" key="1">
    <citation type="submission" date="2023-01" db="EMBL/GenBank/DDBJ databases">
        <title>Genome assembly of the deep-sea coral Lophelia pertusa.</title>
        <authorList>
            <person name="Herrera S."/>
            <person name="Cordes E."/>
        </authorList>
    </citation>
    <scope>NUCLEOTIDE SEQUENCE</scope>
    <source>
        <strain evidence="2">USNM1676648</strain>
        <tissue evidence="2">Polyp</tissue>
    </source>
</reference>